<feature type="transmembrane region" description="Helical" evidence="6">
    <location>
        <begin position="55"/>
        <end position="76"/>
    </location>
</feature>
<dbReference type="RefSeq" id="WP_346229836.1">
    <property type="nucleotide sequence ID" value="NZ_JBDJAW010000041.1"/>
</dbReference>
<evidence type="ECO:0000259" key="7">
    <source>
        <dbReference type="PROSITE" id="PS51012"/>
    </source>
</evidence>
<comment type="similarity">
    <text evidence="6">Belongs to the ABC-2 integral membrane protein family.</text>
</comment>
<evidence type="ECO:0000256" key="5">
    <source>
        <dbReference type="ARBA" id="ARBA00023251"/>
    </source>
</evidence>
<dbReference type="Pfam" id="PF01061">
    <property type="entry name" value="ABC2_membrane"/>
    <property type="match status" value="1"/>
</dbReference>
<feature type="transmembrane region" description="Helical" evidence="6">
    <location>
        <begin position="252"/>
        <end position="273"/>
    </location>
</feature>
<evidence type="ECO:0000256" key="2">
    <source>
        <dbReference type="ARBA" id="ARBA00022692"/>
    </source>
</evidence>
<evidence type="ECO:0000256" key="6">
    <source>
        <dbReference type="RuleBase" id="RU361157"/>
    </source>
</evidence>
<comment type="caution">
    <text evidence="6">Lacks conserved residue(s) required for the propagation of feature annotation.</text>
</comment>
<name>A0ABV0AXG6_9ACTN</name>
<dbReference type="InterPro" id="IPR047817">
    <property type="entry name" value="ABC2_TM_bact-type"/>
</dbReference>
<organism evidence="8 9">
    <name type="scientific">Microbispora maris</name>
    <dbReference type="NCBI Taxonomy" id="3144104"/>
    <lineage>
        <taxon>Bacteria</taxon>
        <taxon>Bacillati</taxon>
        <taxon>Actinomycetota</taxon>
        <taxon>Actinomycetes</taxon>
        <taxon>Streptosporangiales</taxon>
        <taxon>Streptosporangiaceae</taxon>
        <taxon>Microbispora</taxon>
    </lineage>
</organism>
<sequence length="281" mass="29281">MTVAPAGTPAPPADRVHGDAMTAVPSTSGRRGALAQGMTLAWRSLVPLGNQPGRLVQFLLQPIFMVLVFVLMFGAMSGDPGHAARYLMPGVLTQVSLMSTITTGMNLAEDIGNGVFDRFRAMPIARSAPLVGRVAADALTTTVTIVVALIAGIAAGFRITAPPAEALAGLVLLLLFTLALSWVSAWLGLKARSVASMQGMATAVLLPLTFGSSAFIPPANLPGVLRWWSSVNPVSHLADAVRALLTGAPVGAHAWVTLAWAAAVTVCFVPLAVRAYTRRIR</sequence>
<dbReference type="PIRSF" id="PIRSF006648">
    <property type="entry name" value="DrrB"/>
    <property type="match status" value="1"/>
</dbReference>
<evidence type="ECO:0000256" key="1">
    <source>
        <dbReference type="ARBA" id="ARBA00004141"/>
    </source>
</evidence>
<evidence type="ECO:0000256" key="4">
    <source>
        <dbReference type="ARBA" id="ARBA00023136"/>
    </source>
</evidence>
<dbReference type="InterPro" id="IPR051784">
    <property type="entry name" value="Nod_factor_ABC_transporter"/>
</dbReference>
<keyword evidence="9" id="KW-1185">Reference proteome</keyword>
<feature type="transmembrane region" description="Helical" evidence="6">
    <location>
        <begin position="166"/>
        <end position="189"/>
    </location>
</feature>
<evidence type="ECO:0000313" key="8">
    <source>
        <dbReference type="EMBL" id="MEN3539962.1"/>
    </source>
</evidence>
<proteinExistence type="inferred from homology"/>
<dbReference type="Proteomes" id="UP001447516">
    <property type="component" value="Unassembled WGS sequence"/>
</dbReference>
<accession>A0ABV0AXG6</accession>
<dbReference type="EMBL" id="JBDJAW010000041">
    <property type="protein sequence ID" value="MEN3539962.1"/>
    <property type="molecule type" value="Genomic_DNA"/>
</dbReference>
<evidence type="ECO:0000256" key="3">
    <source>
        <dbReference type="ARBA" id="ARBA00022989"/>
    </source>
</evidence>
<gene>
    <name evidence="8" type="ORF">AAH991_32965</name>
</gene>
<dbReference type="PANTHER" id="PTHR43229:SF2">
    <property type="entry name" value="NODULATION PROTEIN J"/>
    <property type="match status" value="1"/>
</dbReference>
<evidence type="ECO:0000313" key="9">
    <source>
        <dbReference type="Proteomes" id="UP001447516"/>
    </source>
</evidence>
<comment type="caution">
    <text evidence="8">The sequence shown here is derived from an EMBL/GenBank/DDBJ whole genome shotgun (WGS) entry which is preliminary data.</text>
</comment>
<keyword evidence="2 6" id="KW-0812">Transmembrane</keyword>
<keyword evidence="5" id="KW-0046">Antibiotic resistance</keyword>
<dbReference type="PANTHER" id="PTHR43229">
    <property type="entry name" value="NODULATION PROTEIN J"/>
    <property type="match status" value="1"/>
</dbReference>
<protein>
    <recommendedName>
        <fullName evidence="6">Transport permease protein</fullName>
    </recommendedName>
</protein>
<keyword evidence="6" id="KW-0813">Transport</keyword>
<dbReference type="PROSITE" id="PS51012">
    <property type="entry name" value="ABC_TM2"/>
    <property type="match status" value="1"/>
</dbReference>
<feature type="domain" description="ABC transmembrane type-2" evidence="7">
    <location>
        <begin position="53"/>
        <end position="279"/>
    </location>
</feature>
<reference evidence="8 9" key="1">
    <citation type="submission" date="2024-05" db="EMBL/GenBank/DDBJ databases">
        <title>Microbispora sp.ZYX-F-249.</title>
        <authorList>
            <person name="Xie H."/>
        </authorList>
    </citation>
    <scope>NUCLEOTIDE SEQUENCE [LARGE SCALE GENOMIC DNA]</scope>
    <source>
        <strain evidence="8 9">ZYX-F-249</strain>
    </source>
</reference>
<comment type="subcellular location">
    <subcellularLocation>
        <location evidence="6">Cell membrane</location>
        <topology evidence="6">Multi-pass membrane protein</topology>
    </subcellularLocation>
    <subcellularLocation>
        <location evidence="1">Membrane</location>
        <topology evidence="1">Multi-pass membrane protein</topology>
    </subcellularLocation>
</comment>
<dbReference type="InterPro" id="IPR013525">
    <property type="entry name" value="ABC2_TM"/>
</dbReference>
<keyword evidence="6" id="KW-1003">Cell membrane</keyword>
<dbReference type="InterPro" id="IPR000412">
    <property type="entry name" value="ABC_2_transport"/>
</dbReference>
<feature type="transmembrane region" description="Helical" evidence="6">
    <location>
        <begin position="130"/>
        <end position="154"/>
    </location>
</feature>
<feature type="transmembrane region" description="Helical" evidence="6">
    <location>
        <begin position="201"/>
        <end position="219"/>
    </location>
</feature>
<keyword evidence="3 6" id="KW-1133">Transmembrane helix</keyword>
<keyword evidence="4 6" id="KW-0472">Membrane</keyword>